<accession>A0A243B4X2</accession>
<proteinExistence type="predicted"/>
<organism evidence="1 2">
    <name type="scientific">Bacillus thuringiensis serovar pingluonsis</name>
    <dbReference type="NCBI Taxonomy" id="180881"/>
    <lineage>
        <taxon>Bacteria</taxon>
        <taxon>Bacillati</taxon>
        <taxon>Bacillota</taxon>
        <taxon>Bacilli</taxon>
        <taxon>Bacillales</taxon>
        <taxon>Bacillaceae</taxon>
        <taxon>Bacillus</taxon>
        <taxon>Bacillus cereus group</taxon>
    </lineage>
</organism>
<dbReference type="Pfam" id="PF06486">
    <property type="entry name" value="DUF1093"/>
    <property type="match status" value="1"/>
</dbReference>
<dbReference type="InterPro" id="IPR036166">
    <property type="entry name" value="YxeA-like_sf"/>
</dbReference>
<dbReference type="PANTHER" id="PTHR36433">
    <property type="entry name" value="HYPOTHETICAL CYTOSOLIC PROTEIN"/>
    <property type="match status" value="1"/>
</dbReference>
<dbReference type="RefSeq" id="WP_000720602.1">
    <property type="nucleotide sequence ID" value="NZ_NFDL01000086.1"/>
</dbReference>
<dbReference type="InterPro" id="IPR006542">
    <property type="entry name" value="DUF1093"/>
</dbReference>
<comment type="caution">
    <text evidence="1">The sequence shown here is derived from an EMBL/GenBank/DDBJ whole genome shotgun (WGS) entry which is preliminary data.</text>
</comment>
<evidence type="ECO:0008006" key="3">
    <source>
        <dbReference type="Google" id="ProtNLM"/>
    </source>
</evidence>
<sequence>MKKIILLLSILTVFSSMLVGCNLNRIGTEKYYVQITVDGKEEVAKSSDGKIMGKNYTYKLVGFDKEGKEKELEFFAQKNLRKDAFLLVYYSEEKGVKSWEEVEKDDVPAKVKEKLNIK</sequence>
<dbReference type="Proteomes" id="UP000195089">
    <property type="component" value="Unassembled WGS sequence"/>
</dbReference>
<dbReference type="EMBL" id="NFDL01000086">
    <property type="protein sequence ID" value="OTY39553.1"/>
    <property type="molecule type" value="Genomic_DNA"/>
</dbReference>
<name>A0A243B4X2_BACTU</name>
<dbReference type="NCBIfam" id="TIGR01655">
    <property type="entry name" value="yxeA_fam"/>
    <property type="match status" value="1"/>
</dbReference>
<dbReference type="PROSITE" id="PS51257">
    <property type="entry name" value="PROKAR_LIPOPROTEIN"/>
    <property type="match status" value="1"/>
</dbReference>
<protein>
    <recommendedName>
        <fullName evidence="3">DUF1093 domain-containing protein</fullName>
    </recommendedName>
</protein>
<reference evidence="1 2" key="1">
    <citation type="submission" date="2016-10" db="EMBL/GenBank/DDBJ databases">
        <title>Comparative genomics of Bacillus thuringiensis reveals a path to pathogens against multiple invertebrate hosts.</title>
        <authorList>
            <person name="Zheng J."/>
            <person name="Gao Q."/>
            <person name="Liu H."/>
            <person name="Peng D."/>
            <person name="Ruan L."/>
            <person name="Sun M."/>
        </authorList>
    </citation>
    <scope>NUCLEOTIDE SEQUENCE [LARGE SCALE GENOMIC DNA]</scope>
    <source>
        <strain evidence="1">BGSC 4BX1</strain>
    </source>
</reference>
<evidence type="ECO:0000313" key="2">
    <source>
        <dbReference type="Proteomes" id="UP000195089"/>
    </source>
</evidence>
<evidence type="ECO:0000313" key="1">
    <source>
        <dbReference type="EMBL" id="OTY39553.1"/>
    </source>
</evidence>
<dbReference type="SUPFAM" id="SSF159121">
    <property type="entry name" value="BC4932-like"/>
    <property type="match status" value="1"/>
</dbReference>
<gene>
    <name evidence="1" type="ORF">BK742_21750</name>
</gene>
<dbReference type="Gene3D" id="2.40.50.480">
    <property type="match status" value="1"/>
</dbReference>
<dbReference type="AlphaFoldDB" id="A0A243B4X2"/>
<dbReference type="PANTHER" id="PTHR36433:SF2">
    <property type="entry name" value="YXEA FAMILY PROTEIN"/>
    <property type="match status" value="1"/>
</dbReference>